<dbReference type="PANTHER" id="PTHR41247">
    <property type="entry name" value="HTH-TYPE TRANSCRIPTIONAL REPRESSOR YCNK"/>
    <property type="match status" value="1"/>
</dbReference>
<dbReference type="AlphaFoldDB" id="A0A9D7K1S1"/>
<accession>A0A9D7K1S1</accession>
<dbReference type="InterPro" id="IPR008719">
    <property type="entry name" value="N2O_reductase_NosL"/>
</dbReference>
<reference evidence="2" key="1">
    <citation type="submission" date="2020-10" db="EMBL/GenBank/DDBJ databases">
        <title>Connecting structure to function with the recovery of over 1000 high-quality activated sludge metagenome-assembled genomes encoding full-length rRNA genes using long-read sequencing.</title>
        <authorList>
            <person name="Singleton C.M."/>
            <person name="Petriglieri F."/>
            <person name="Kristensen J.M."/>
            <person name="Kirkegaard R.H."/>
            <person name="Michaelsen T.Y."/>
            <person name="Andersen M.H."/>
            <person name="Karst S.M."/>
            <person name="Dueholm M.S."/>
            <person name="Nielsen P.H."/>
            <person name="Albertsen M."/>
        </authorList>
    </citation>
    <scope>NUCLEOTIDE SEQUENCE</scope>
    <source>
        <strain evidence="2">Hirt_18-Q3-R61-65_BATAC.395</strain>
    </source>
</reference>
<name>A0A9D7K1S1_9PROT</name>
<evidence type="ECO:0000313" key="3">
    <source>
        <dbReference type="Proteomes" id="UP000886689"/>
    </source>
</evidence>
<dbReference type="Gene3D" id="3.30.70.2050">
    <property type="match status" value="1"/>
</dbReference>
<dbReference type="EMBL" id="JADJUC010000005">
    <property type="protein sequence ID" value="MBK8523868.1"/>
    <property type="molecule type" value="Genomic_DNA"/>
</dbReference>
<evidence type="ECO:0000313" key="2">
    <source>
        <dbReference type="EMBL" id="MBK8523868.1"/>
    </source>
</evidence>
<dbReference type="Pfam" id="PF05573">
    <property type="entry name" value="NosL"/>
    <property type="match status" value="1"/>
</dbReference>
<gene>
    <name evidence="2" type="ORF">IPL58_06940</name>
</gene>
<dbReference type="SUPFAM" id="SSF160387">
    <property type="entry name" value="NosL/MerB-like"/>
    <property type="match status" value="1"/>
</dbReference>
<evidence type="ECO:0000256" key="1">
    <source>
        <dbReference type="SAM" id="MobiDB-lite"/>
    </source>
</evidence>
<dbReference type="Proteomes" id="UP000886689">
    <property type="component" value="Unassembled WGS sequence"/>
</dbReference>
<sequence>MRLQYRRWLVAVVAIAALAAGGYLASLDPLRPQTVGKELRCPVCGMYPALFPQWMVQIVFSDRQMIAFDSPAEMLRYLHEMPRYAKGRAADEIVRRYVSDYTTGGWLVAEEAIFVAGSRVRGPMREPDFPAFRSREAASAFANEHGGELRSFGEIAATPPPPHPHSPLNSQ</sequence>
<proteinExistence type="predicted"/>
<comment type="caution">
    <text evidence="2">The sequence shown here is derived from an EMBL/GenBank/DDBJ whole genome shotgun (WGS) entry which is preliminary data.</text>
</comment>
<dbReference type="PANTHER" id="PTHR41247:SF1">
    <property type="entry name" value="HTH-TYPE TRANSCRIPTIONAL REPRESSOR YCNK"/>
    <property type="match status" value="1"/>
</dbReference>
<protein>
    <submittedName>
        <fullName evidence="2">Nitrous oxide reductase accessory protein NosL</fullName>
    </submittedName>
</protein>
<organism evidence="2 3">
    <name type="scientific">Candidatus Proximibacter danicus</name>
    <dbReference type="NCBI Taxonomy" id="2954365"/>
    <lineage>
        <taxon>Bacteria</taxon>
        <taxon>Pseudomonadati</taxon>
        <taxon>Pseudomonadota</taxon>
        <taxon>Betaproteobacteria</taxon>
        <taxon>Candidatus Proximibacter</taxon>
    </lineage>
</organism>
<feature type="region of interest" description="Disordered" evidence="1">
    <location>
        <begin position="150"/>
        <end position="171"/>
    </location>
</feature>